<reference evidence="3" key="2">
    <citation type="journal article" date="2020" name="Int. Dairy J.">
        <title>Lactic acid bacterial diversity in Brie cheese focusing on salt concentration and pH of isolation medium and characterisation of halophilic and alkaliphilic lactic acid bacterial isolates.</title>
        <authorList>
            <person name="Unno R."/>
            <person name="Matsutani M."/>
            <person name="Suzuki T."/>
            <person name="Kodama K."/>
            <person name="Matsushita H."/>
            <person name="Yamasato K."/>
            <person name="Koizumi Y."/>
            <person name="Ishikawa M."/>
        </authorList>
    </citation>
    <scope>NUCLEOTIDE SEQUENCE</scope>
    <source>
        <strain evidence="3">7C1</strain>
        <strain evidence="2">8C4</strain>
    </source>
</reference>
<proteinExistence type="predicted"/>
<dbReference type="EMBL" id="BKBQ01000006">
    <property type="protein sequence ID" value="GEQ53705.1"/>
    <property type="molecule type" value="Genomic_DNA"/>
</dbReference>
<dbReference type="PANTHER" id="PTHR43792">
    <property type="entry name" value="GNAT FAMILY, PUTATIVE (AFU_ORTHOLOGUE AFUA_3G00765)-RELATED-RELATED"/>
    <property type="match status" value="1"/>
</dbReference>
<name>A0AAN4RK22_9ENTE</name>
<dbReference type="InterPro" id="IPR016181">
    <property type="entry name" value="Acyl_CoA_acyltransferase"/>
</dbReference>
<gene>
    <name evidence="2" type="ORF">TK11N_05650</name>
    <name evidence="3" type="ORF">TK2N_05490</name>
</gene>
<organism evidence="3 4">
    <name type="scientific">Tetragenococcus koreensis</name>
    <dbReference type="NCBI Taxonomy" id="290335"/>
    <lineage>
        <taxon>Bacteria</taxon>
        <taxon>Bacillati</taxon>
        <taxon>Bacillota</taxon>
        <taxon>Bacilli</taxon>
        <taxon>Lactobacillales</taxon>
        <taxon>Enterococcaceae</taxon>
        <taxon>Tetragenococcus</taxon>
    </lineage>
</organism>
<dbReference type="SUPFAM" id="SSF55729">
    <property type="entry name" value="Acyl-CoA N-acyltransferases (Nat)"/>
    <property type="match status" value="1"/>
</dbReference>
<protein>
    <recommendedName>
        <fullName evidence="1">N-acetyltransferase domain-containing protein</fullName>
    </recommendedName>
</protein>
<dbReference type="Proteomes" id="UP000886597">
    <property type="component" value="Unassembled WGS sequence"/>
</dbReference>
<evidence type="ECO:0000313" key="2">
    <source>
        <dbReference type="EMBL" id="GEQ48713.1"/>
    </source>
</evidence>
<dbReference type="GO" id="GO:0016747">
    <property type="term" value="F:acyltransferase activity, transferring groups other than amino-acyl groups"/>
    <property type="evidence" value="ECO:0007669"/>
    <property type="project" value="InterPro"/>
</dbReference>
<dbReference type="Pfam" id="PF13302">
    <property type="entry name" value="Acetyltransf_3"/>
    <property type="match status" value="1"/>
</dbReference>
<dbReference type="EMBL" id="BKBO01000006">
    <property type="protein sequence ID" value="GEQ48713.1"/>
    <property type="molecule type" value="Genomic_DNA"/>
</dbReference>
<evidence type="ECO:0000259" key="1">
    <source>
        <dbReference type="Pfam" id="PF13302"/>
    </source>
</evidence>
<reference evidence="3" key="1">
    <citation type="submission" date="2019-08" db="EMBL/GenBank/DDBJ databases">
        <authorList>
            <person name="Ishikawa M."/>
            <person name="Suzuki T."/>
            <person name="Matsutani M."/>
        </authorList>
    </citation>
    <scope>NUCLEOTIDE SEQUENCE</scope>
    <source>
        <strain evidence="3">7C1</strain>
        <strain evidence="2">8C4</strain>
    </source>
</reference>
<dbReference type="Gene3D" id="3.40.630.30">
    <property type="match status" value="1"/>
</dbReference>
<dbReference type="Proteomes" id="UP000886607">
    <property type="component" value="Unassembled WGS sequence"/>
</dbReference>
<evidence type="ECO:0000313" key="3">
    <source>
        <dbReference type="EMBL" id="GEQ53705.1"/>
    </source>
</evidence>
<feature type="domain" description="N-acetyltransferase" evidence="1">
    <location>
        <begin position="13"/>
        <end position="102"/>
    </location>
</feature>
<keyword evidence="5" id="KW-1185">Reference proteome</keyword>
<comment type="caution">
    <text evidence="3">The sequence shown here is derived from an EMBL/GenBank/DDBJ whole genome shotgun (WGS) entry which is preliminary data.</text>
</comment>
<dbReference type="InterPro" id="IPR000182">
    <property type="entry name" value="GNAT_dom"/>
</dbReference>
<accession>A0AAN4RK22</accession>
<evidence type="ECO:0000313" key="5">
    <source>
        <dbReference type="Proteomes" id="UP000886607"/>
    </source>
</evidence>
<evidence type="ECO:0000313" key="4">
    <source>
        <dbReference type="Proteomes" id="UP000886597"/>
    </source>
</evidence>
<sequence>MNHVGTQELTTKRLTLRKLKLEDFHDIFNNWAGDKEVAKYTTWYAHQSEEVTQEYVKMVVRPYNELNYYCWGIEYQKNLVGMISVIQVDEEAEVCGIGYVLSK</sequence>
<dbReference type="AlphaFoldDB" id="A0AAN4RK22"/>
<dbReference type="InterPro" id="IPR051531">
    <property type="entry name" value="N-acetyltransferase"/>
</dbReference>